<evidence type="ECO:0000313" key="4">
    <source>
        <dbReference type="Proteomes" id="UP001203297"/>
    </source>
</evidence>
<sequence length="311" mass="34028">MAMATPAGNSTPPSPLPSTASSLWARLLHDHGPSKANGTQLPPYAHLTPQDKAGTSTRILLHDTHARLEKFSERANSIFSEIEASKREMVRVREEVESLREKELEAIAQLINRCQSSLQKTIGDPVQAREATAIQASLTLTTERLHALEGKISCKLEALITLLQTQNQLSQSLQEQFSLSQNQQSRILELLAPLHPALQSIPLHISIACNAIMEKIPQGCRCINSCPVPSPPSATSTHTSSSKGSAEAELPEATRKRRKIDLSHSPQHITSTRGDQDRSIGVERHQASVGTRNQFQECNGSQLSGRCPVWV</sequence>
<feature type="compositionally biased region" description="Low complexity" evidence="2">
    <location>
        <begin position="233"/>
        <end position="245"/>
    </location>
</feature>
<proteinExistence type="predicted"/>
<evidence type="ECO:0000256" key="2">
    <source>
        <dbReference type="SAM" id="MobiDB-lite"/>
    </source>
</evidence>
<accession>A0AAD4QLP6</accession>
<keyword evidence="4" id="KW-1185">Reference proteome</keyword>
<organism evidence="3 4">
    <name type="scientific">Multifurca ochricompacta</name>
    <dbReference type="NCBI Taxonomy" id="376703"/>
    <lineage>
        <taxon>Eukaryota</taxon>
        <taxon>Fungi</taxon>
        <taxon>Dikarya</taxon>
        <taxon>Basidiomycota</taxon>
        <taxon>Agaricomycotina</taxon>
        <taxon>Agaricomycetes</taxon>
        <taxon>Russulales</taxon>
        <taxon>Russulaceae</taxon>
        <taxon>Multifurca</taxon>
    </lineage>
</organism>
<dbReference type="EMBL" id="WTXG01000011">
    <property type="protein sequence ID" value="KAI0302410.1"/>
    <property type="molecule type" value="Genomic_DNA"/>
</dbReference>
<reference evidence="3" key="1">
    <citation type="journal article" date="2022" name="New Phytol.">
        <title>Evolutionary transition to the ectomycorrhizal habit in the genomes of a hyperdiverse lineage of mushroom-forming fungi.</title>
        <authorList>
            <person name="Looney B."/>
            <person name="Miyauchi S."/>
            <person name="Morin E."/>
            <person name="Drula E."/>
            <person name="Courty P.E."/>
            <person name="Kohler A."/>
            <person name="Kuo A."/>
            <person name="LaButti K."/>
            <person name="Pangilinan J."/>
            <person name="Lipzen A."/>
            <person name="Riley R."/>
            <person name="Andreopoulos W."/>
            <person name="He G."/>
            <person name="Johnson J."/>
            <person name="Nolan M."/>
            <person name="Tritt A."/>
            <person name="Barry K.W."/>
            <person name="Grigoriev I.V."/>
            <person name="Nagy L.G."/>
            <person name="Hibbett D."/>
            <person name="Henrissat B."/>
            <person name="Matheny P.B."/>
            <person name="Labbe J."/>
            <person name="Martin F.M."/>
        </authorList>
    </citation>
    <scope>NUCLEOTIDE SEQUENCE</scope>
    <source>
        <strain evidence="3">BPL690</strain>
    </source>
</reference>
<evidence type="ECO:0000256" key="1">
    <source>
        <dbReference type="SAM" id="Coils"/>
    </source>
</evidence>
<evidence type="ECO:0000313" key="3">
    <source>
        <dbReference type="EMBL" id="KAI0302410.1"/>
    </source>
</evidence>
<gene>
    <name evidence="3" type="ORF">B0F90DRAFT_215093</name>
</gene>
<name>A0AAD4QLP6_9AGAM</name>
<feature type="coiled-coil region" evidence="1">
    <location>
        <begin position="82"/>
        <end position="113"/>
    </location>
</feature>
<protein>
    <submittedName>
        <fullName evidence="3">Uncharacterized protein</fullName>
    </submittedName>
</protein>
<feature type="compositionally biased region" description="Basic and acidic residues" evidence="2">
    <location>
        <begin position="274"/>
        <end position="286"/>
    </location>
</feature>
<feature type="compositionally biased region" description="Polar residues" evidence="2">
    <location>
        <begin position="264"/>
        <end position="273"/>
    </location>
</feature>
<keyword evidence="1" id="KW-0175">Coiled coil</keyword>
<feature type="region of interest" description="Disordered" evidence="2">
    <location>
        <begin position="231"/>
        <end position="290"/>
    </location>
</feature>
<feature type="region of interest" description="Disordered" evidence="2">
    <location>
        <begin position="1"/>
        <end position="20"/>
    </location>
</feature>
<dbReference type="AlphaFoldDB" id="A0AAD4QLP6"/>
<comment type="caution">
    <text evidence="3">The sequence shown here is derived from an EMBL/GenBank/DDBJ whole genome shotgun (WGS) entry which is preliminary data.</text>
</comment>
<dbReference type="Proteomes" id="UP001203297">
    <property type="component" value="Unassembled WGS sequence"/>
</dbReference>